<dbReference type="InterPro" id="IPR013783">
    <property type="entry name" value="Ig-like_fold"/>
</dbReference>
<keyword evidence="3" id="KW-0998">Cell outer membrane</keyword>
<dbReference type="PANTHER" id="PTHR40980">
    <property type="entry name" value="PLUG DOMAIN-CONTAINING PROTEIN"/>
    <property type="match status" value="1"/>
</dbReference>
<dbReference type="EMBL" id="SWBP01000001">
    <property type="protein sequence ID" value="TKC00348.1"/>
    <property type="molecule type" value="Genomic_DNA"/>
</dbReference>
<evidence type="ECO:0000256" key="2">
    <source>
        <dbReference type="ARBA" id="ARBA00023136"/>
    </source>
</evidence>
<dbReference type="AlphaFoldDB" id="A0A4U1C9M3"/>
<sequence>MKTLKTLIYIFVALFTIGKVSAQNTTRINGKAELKNGSSADFATITLYKSADSTLVKGGFSDDSGKFTFENIKSGSYYIEVSLMGFQNTKSAFFEVNGQEKLDLPTIILTDQSRSLKEVVVTASKPFIERKLDKMVMNVENSSLNVGNNALEILEKAPGVTIDKDDNLAMKGKQGVLVMMDGKPTYMSNADLANMLRNTPSANIESIELITNPSAKYDAAGNAGIINIKTKKNKNYGLNGSISAGSGYGQTSKYNTGVNLNYRKNKINVFGNYNYGNNGNLSSLKLQRAVNYQTQTTNFQQNTDWERRRNSNSYKIGVDFYATPKTTIGVLYNGYQNGVDGSSLSGTNMSNGAFQLDSSIAVSSNNLERYRNNAFNANYKTTFDSLGNELSVDVDYSNYFGNGNEFRNNSYFKSDGSINKNPLNINFSTPSQIEIKSAKADFTHPISKASRLEIGWKSSWVTTDNNFKFSNLVSNEWQNDISKSNHFVYEENINAGYLNFNTEIKKTSLQFGLRAEQTVSKGNSVTLNKVVDRNYLEWFPSVAISQQLSKNHQLGLTYSRRIDRPAYDDLNPFRDFLDEFTYQEGNPFLNPQFTNAFEASYTYKSKYTLGVNYNITNDAITTVTEQNDETKVTIAKNINLDTQKQYGVSVYAPFNITKGWSVNNNLMVFYMSFSSAIAGSQLQAGQTAYNFSSNQNFVLSKTSSAEMSFNYQSGLKYGIFTIKPQYGLNLGFKQNVLKNKGSLKLSINDVFNTRIQRISTNFSNMNISFNEKRETQTLNLSFNYRFGKNTVKAARKRATGLEDESNRIKN</sequence>
<evidence type="ECO:0000256" key="3">
    <source>
        <dbReference type="ARBA" id="ARBA00023237"/>
    </source>
</evidence>
<comment type="subcellular location">
    <subcellularLocation>
        <location evidence="1">Cell outer membrane</location>
    </subcellularLocation>
</comment>
<evidence type="ECO:0000259" key="5">
    <source>
        <dbReference type="Pfam" id="PF14905"/>
    </source>
</evidence>
<organism evidence="6 7">
    <name type="scientific">Pedobacter cryophilus</name>
    <dbReference type="NCBI Taxonomy" id="2571271"/>
    <lineage>
        <taxon>Bacteria</taxon>
        <taxon>Pseudomonadati</taxon>
        <taxon>Bacteroidota</taxon>
        <taxon>Sphingobacteriia</taxon>
        <taxon>Sphingobacteriales</taxon>
        <taxon>Sphingobacteriaceae</taxon>
        <taxon>Pedobacter</taxon>
    </lineage>
</organism>
<accession>A0A4U1C9M3</accession>
<keyword evidence="4" id="KW-0732">Signal</keyword>
<dbReference type="OrthoDB" id="606851at2"/>
<name>A0A4U1C9M3_9SPHI</name>
<comment type="caution">
    <text evidence="6">The sequence shown here is derived from an EMBL/GenBank/DDBJ whole genome shotgun (WGS) entry which is preliminary data.</text>
</comment>
<feature type="chain" id="PRO_5020238300" evidence="4">
    <location>
        <begin position="23"/>
        <end position="810"/>
    </location>
</feature>
<dbReference type="Pfam" id="PF13715">
    <property type="entry name" value="CarbopepD_reg_2"/>
    <property type="match status" value="1"/>
</dbReference>
<keyword evidence="6" id="KW-0675">Receptor</keyword>
<dbReference type="Gene3D" id="2.60.40.10">
    <property type="entry name" value="Immunoglobulins"/>
    <property type="match status" value="1"/>
</dbReference>
<keyword evidence="2" id="KW-0472">Membrane</keyword>
<dbReference type="InterPro" id="IPR041700">
    <property type="entry name" value="OMP_b-brl_3"/>
</dbReference>
<dbReference type="GO" id="GO:0009279">
    <property type="term" value="C:cell outer membrane"/>
    <property type="evidence" value="ECO:0007669"/>
    <property type="project" value="UniProtKB-SubCell"/>
</dbReference>
<dbReference type="Pfam" id="PF14905">
    <property type="entry name" value="OMP_b-brl_3"/>
    <property type="match status" value="1"/>
</dbReference>
<evidence type="ECO:0000256" key="1">
    <source>
        <dbReference type="ARBA" id="ARBA00004442"/>
    </source>
</evidence>
<feature type="signal peptide" evidence="4">
    <location>
        <begin position="1"/>
        <end position="22"/>
    </location>
</feature>
<protein>
    <submittedName>
        <fullName evidence="6">TonB-dependent receptor</fullName>
    </submittedName>
</protein>
<dbReference type="Proteomes" id="UP000308181">
    <property type="component" value="Unassembled WGS sequence"/>
</dbReference>
<keyword evidence="7" id="KW-1185">Reference proteome</keyword>
<dbReference type="Gene3D" id="2.170.130.10">
    <property type="entry name" value="TonB-dependent receptor, plug domain"/>
    <property type="match status" value="1"/>
</dbReference>
<dbReference type="RefSeq" id="WP_136824558.1">
    <property type="nucleotide sequence ID" value="NZ_SWBP01000001.1"/>
</dbReference>
<dbReference type="InterPro" id="IPR036942">
    <property type="entry name" value="Beta-barrel_TonB_sf"/>
</dbReference>
<dbReference type="SUPFAM" id="SSF49478">
    <property type="entry name" value="Cna protein B-type domain"/>
    <property type="match status" value="1"/>
</dbReference>
<proteinExistence type="predicted"/>
<evidence type="ECO:0000313" key="7">
    <source>
        <dbReference type="Proteomes" id="UP000308181"/>
    </source>
</evidence>
<feature type="domain" description="Outer membrane protein beta-barrel" evidence="5">
    <location>
        <begin position="382"/>
        <end position="784"/>
    </location>
</feature>
<evidence type="ECO:0000313" key="6">
    <source>
        <dbReference type="EMBL" id="TKC00348.1"/>
    </source>
</evidence>
<reference evidence="6 7" key="1">
    <citation type="submission" date="2019-04" db="EMBL/GenBank/DDBJ databases">
        <title>Pedobacter sp. AR-3-17 sp. nov., isolated from Arctic soil.</title>
        <authorList>
            <person name="Dahal R.H."/>
            <person name="Kim D.-U."/>
        </authorList>
    </citation>
    <scope>NUCLEOTIDE SEQUENCE [LARGE SCALE GENOMIC DNA]</scope>
    <source>
        <strain evidence="6 7">AR-3-17</strain>
    </source>
</reference>
<dbReference type="Gene3D" id="2.40.170.20">
    <property type="entry name" value="TonB-dependent receptor, beta-barrel domain"/>
    <property type="match status" value="1"/>
</dbReference>
<dbReference type="InterPro" id="IPR037066">
    <property type="entry name" value="Plug_dom_sf"/>
</dbReference>
<gene>
    <name evidence="6" type="ORF">FA046_01315</name>
</gene>
<dbReference type="PANTHER" id="PTHR40980:SF4">
    <property type="entry name" value="TONB-DEPENDENT RECEPTOR-LIKE BETA-BARREL DOMAIN-CONTAINING PROTEIN"/>
    <property type="match status" value="1"/>
</dbReference>
<dbReference type="SUPFAM" id="SSF56935">
    <property type="entry name" value="Porins"/>
    <property type="match status" value="1"/>
</dbReference>
<evidence type="ECO:0000256" key="4">
    <source>
        <dbReference type="SAM" id="SignalP"/>
    </source>
</evidence>